<evidence type="ECO:0000256" key="2">
    <source>
        <dbReference type="ARBA" id="ARBA00022692"/>
    </source>
</evidence>
<organism evidence="6 7">
    <name type="scientific">Caldimonas caldifontis</name>
    <dbReference type="NCBI Taxonomy" id="1452508"/>
    <lineage>
        <taxon>Bacteria</taxon>
        <taxon>Pseudomonadati</taxon>
        <taxon>Pseudomonadota</taxon>
        <taxon>Betaproteobacteria</taxon>
        <taxon>Burkholderiales</taxon>
        <taxon>Sphaerotilaceae</taxon>
        <taxon>Caldimonas</taxon>
    </lineage>
</organism>
<feature type="domain" description="Polypeptide-transport-associated ShlB-type" evidence="5">
    <location>
        <begin position="74"/>
        <end position="137"/>
    </location>
</feature>
<dbReference type="AlphaFoldDB" id="A0A2S5SQV9"/>
<dbReference type="GO" id="GO:0008320">
    <property type="term" value="F:protein transmembrane transporter activity"/>
    <property type="evidence" value="ECO:0007669"/>
    <property type="project" value="TreeGrafter"/>
</dbReference>
<sequence length="569" mass="61615">MPPVSAHVFHAHPAIHLHRIAMGRCREPVFERAGMMTGWLRVMAGALLSLGTTAWAQEPPETPEGGFKGFAIMGENPLSAGETAALLAPLLRQQPSAQVLEQAAVRLERALHDRGYVHYRVVLPVQAPSDTISLNVLRRTVSRVEFVGVGASVDEAALRAALPELQERASPNAQRLARELAIAQRNPSRQMEVDWVPDAATDTVTARVRVQESRPWSLGASWSNAGTRETGRDRLHVGASHHDVLGGGELLSVAYTTSADRPSRVSQIGVRAEVPFPAWGGVLQAQHFRSDVVGRFGVDRPDRGLAGFDSTGPGHETRLGYAYHVGHRSVGRQSYWQVAIDDKRFEASDLEGQPQATGVRRSRPLSLEYAARSATGVTQWSYEIGFAANVARGEGNDLTAYRTENAEIETTHWKVWRAALDATTEWGEGWQGLARLHAQYSPDLLLAGEAFGLGGIGSIRGVPDRALYGDSGWAATLEGRTPPLWQGLRLLAFIDTGAVYSDLTDSPVRRRKDRLTSVGLGVRYAHANGASLRADYGRVVTGSRADAGANPTAPTQGDDKLHVNVSLAF</sequence>
<evidence type="ECO:0000313" key="6">
    <source>
        <dbReference type="EMBL" id="PPE64937.1"/>
    </source>
</evidence>
<keyword evidence="1" id="KW-0472">Membrane</keyword>
<evidence type="ECO:0000313" key="7">
    <source>
        <dbReference type="Proteomes" id="UP000238605"/>
    </source>
</evidence>
<evidence type="ECO:0000259" key="4">
    <source>
        <dbReference type="Pfam" id="PF03865"/>
    </source>
</evidence>
<dbReference type="GO" id="GO:0046819">
    <property type="term" value="P:protein secretion by the type V secretion system"/>
    <property type="evidence" value="ECO:0007669"/>
    <property type="project" value="TreeGrafter"/>
</dbReference>
<keyword evidence="2" id="KW-0812">Transmembrane</keyword>
<comment type="caution">
    <text evidence="6">The sequence shown here is derived from an EMBL/GenBank/DDBJ whole genome shotgun (WGS) entry which is preliminary data.</text>
</comment>
<dbReference type="InterPro" id="IPR005565">
    <property type="entry name" value="Hemolysn_activator_HlyB_C"/>
</dbReference>
<dbReference type="Pfam" id="PF03865">
    <property type="entry name" value="ShlB"/>
    <property type="match status" value="1"/>
</dbReference>
<evidence type="ECO:0008006" key="8">
    <source>
        <dbReference type="Google" id="ProtNLM"/>
    </source>
</evidence>
<evidence type="ECO:0000256" key="3">
    <source>
        <dbReference type="ARBA" id="ARBA00023237"/>
    </source>
</evidence>
<feature type="domain" description="Haemolysin activator HlyB C-terminal" evidence="4">
    <location>
        <begin position="208"/>
        <end position="523"/>
    </location>
</feature>
<keyword evidence="7" id="KW-1185">Reference proteome</keyword>
<accession>A0A2S5SQV9</accession>
<dbReference type="PANTHER" id="PTHR34597:SF3">
    <property type="entry name" value="OUTER MEMBRANE TRANSPORTER CDIB"/>
    <property type="match status" value="1"/>
</dbReference>
<reference evidence="6 7" key="1">
    <citation type="submission" date="2018-02" db="EMBL/GenBank/DDBJ databases">
        <title>Reclassifiation of [Polyangium] brachysporum DSM 7029 as Guopingzhaonella breviflexa gen. nov., sp. nov., a member of the family Comamonadaceae.</title>
        <authorList>
            <person name="Tang B."/>
        </authorList>
    </citation>
    <scope>NUCLEOTIDE SEQUENCE [LARGE SCALE GENOMIC DNA]</scope>
    <source>
        <strain evidence="6 7">BCRC 80649</strain>
    </source>
</reference>
<dbReference type="Proteomes" id="UP000238605">
    <property type="component" value="Unassembled WGS sequence"/>
</dbReference>
<evidence type="ECO:0000256" key="1">
    <source>
        <dbReference type="ARBA" id="ARBA00022452"/>
    </source>
</evidence>
<dbReference type="Gene3D" id="2.40.160.50">
    <property type="entry name" value="membrane protein fhac: a member of the omp85/tpsb transporter family"/>
    <property type="match status" value="1"/>
</dbReference>
<keyword evidence="3" id="KW-0998">Cell outer membrane</keyword>
<dbReference type="PANTHER" id="PTHR34597">
    <property type="entry name" value="SLR1661 PROTEIN"/>
    <property type="match status" value="1"/>
</dbReference>
<dbReference type="GO" id="GO:0098046">
    <property type="term" value="C:type V protein secretion system complex"/>
    <property type="evidence" value="ECO:0007669"/>
    <property type="project" value="TreeGrafter"/>
</dbReference>
<proteinExistence type="predicted"/>
<dbReference type="EMBL" id="PSNX01000020">
    <property type="protein sequence ID" value="PPE64937.1"/>
    <property type="molecule type" value="Genomic_DNA"/>
</dbReference>
<dbReference type="Gene3D" id="3.10.20.310">
    <property type="entry name" value="membrane protein fhac"/>
    <property type="match status" value="1"/>
</dbReference>
<gene>
    <name evidence="6" type="ORF">C1704_16995</name>
</gene>
<dbReference type="InterPro" id="IPR051544">
    <property type="entry name" value="TPS_OM_transporter"/>
</dbReference>
<name>A0A2S5SQV9_9BURK</name>
<keyword evidence="1" id="KW-1134">Transmembrane beta strand</keyword>
<dbReference type="Pfam" id="PF08479">
    <property type="entry name" value="POTRA_2"/>
    <property type="match status" value="1"/>
</dbReference>
<protein>
    <recommendedName>
        <fullName evidence="8">ShlB/FhaC/HecB family hemolysin secretion/activation protein</fullName>
    </recommendedName>
</protein>
<evidence type="ECO:0000259" key="5">
    <source>
        <dbReference type="Pfam" id="PF08479"/>
    </source>
</evidence>
<dbReference type="InterPro" id="IPR013686">
    <property type="entry name" value="Polypept-transport_assoc_ShlB"/>
</dbReference>